<evidence type="ECO:0000313" key="2">
    <source>
        <dbReference type="EMBL" id="CAE6480000.1"/>
    </source>
</evidence>
<evidence type="ECO:0000313" key="3">
    <source>
        <dbReference type="Proteomes" id="UP000663841"/>
    </source>
</evidence>
<reference evidence="2" key="1">
    <citation type="submission" date="2021-01" db="EMBL/GenBank/DDBJ databases">
        <authorList>
            <person name="Kaushik A."/>
        </authorList>
    </citation>
    <scope>NUCLEOTIDE SEQUENCE</scope>
    <source>
        <strain evidence="2">AG3-T5</strain>
    </source>
</reference>
<dbReference type="EMBL" id="CAJMWW010000652">
    <property type="protein sequence ID" value="CAE6480000.1"/>
    <property type="molecule type" value="Genomic_DNA"/>
</dbReference>
<name>A0A8H3H455_9AGAM</name>
<dbReference type="AlphaFoldDB" id="A0A8H3H455"/>
<keyword evidence="1" id="KW-0732">Signal</keyword>
<proteinExistence type="predicted"/>
<feature type="signal peptide" evidence="1">
    <location>
        <begin position="1"/>
        <end position="18"/>
    </location>
</feature>
<organism evidence="2 3">
    <name type="scientific">Rhizoctonia solani</name>
    <dbReference type="NCBI Taxonomy" id="456999"/>
    <lineage>
        <taxon>Eukaryota</taxon>
        <taxon>Fungi</taxon>
        <taxon>Dikarya</taxon>
        <taxon>Basidiomycota</taxon>
        <taxon>Agaricomycotina</taxon>
        <taxon>Agaricomycetes</taxon>
        <taxon>Cantharellales</taxon>
        <taxon>Ceratobasidiaceae</taxon>
        <taxon>Rhizoctonia</taxon>
    </lineage>
</organism>
<comment type="caution">
    <text evidence="2">The sequence shown here is derived from an EMBL/GenBank/DDBJ whole genome shotgun (WGS) entry which is preliminary data.</text>
</comment>
<dbReference type="Proteomes" id="UP000663841">
    <property type="component" value="Unassembled WGS sequence"/>
</dbReference>
<feature type="chain" id="PRO_5034982429" evidence="1">
    <location>
        <begin position="19"/>
        <end position="57"/>
    </location>
</feature>
<accession>A0A8H3H455</accession>
<gene>
    <name evidence="2" type="ORF">RDB_LOCUS204052</name>
</gene>
<protein>
    <submittedName>
        <fullName evidence="2">Uncharacterized protein</fullName>
    </submittedName>
</protein>
<sequence>MKAFTLVTFFGILGAVSAAVIPQERSSSEFTPVDPAMAKRCGYGGRRDIEPECIPKA</sequence>
<evidence type="ECO:0000256" key="1">
    <source>
        <dbReference type="SAM" id="SignalP"/>
    </source>
</evidence>